<dbReference type="EMBL" id="CP114040">
    <property type="protein sequence ID" value="WAS90506.1"/>
    <property type="molecule type" value="Genomic_DNA"/>
</dbReference>
<dbReference type="RefSeq" id="WP_269032833.1">
    <property type="nucleotide sequence ID" value="NZ_CP114040.1"/>
</dbReference>
<name>A0ABY7GU60_9BACT</name>
<dbReference type="InterPro" id="IPR037883">
    <property type="entry name" value="Knr4/Smi1-like_sf"/>
</dbReference>
<evidence type="ECO:0000313" key="2">
    <source>
        <dbReference type="Proteomes" id="UP001164459"/>
    </source>
</evidence>
<evidence type="ECO:0000313" key="1">
    <source>
        <dbReference type="EMBL" id="WAS90506.1"/>
    </source>
</evidence>
<protein>
    <submittedName>
        <fullName evidence="1">SMI1/KNR4 family protein</fullName>
    </submittedName>
</protein>
<reference evidence="1" key="1">
    <citation type="submission" date="2022-11" db="EMBL/GenBank/DDBJ databases">
        <title>Minimal conservation of predation-associated metabolite biosynthetic gene clusters underscores biosynthetic potential of Myxococcota including descriptions for ten novel species: Archangium lansinium sp. nov., Myxococcus landrumus sp. nov., Nannocystis bai.</title>
        <authorList>
            <person name="Ahearne A."/>
            <person name="Stevens C."/>
            <person name="Dowd S."/>
        </authorList>
    </citation>
    <scope>NUCLEOTIDE SEQUENCE</scope>
    <source>
        <strain evidence="1">Fl3</strain>
    </source>
</reference>
<sequence>MQLHELEPEMEEFLARLVPGLSPAWSGVTADEVAQVEDLAGRPLPRFYRWFLRRLGRDMGPLRYRSLDFSPAQIVAAYSEGLVERGRRYLLIGRDLGPATPSHAFYDLDQPVRDDAMVVSGEALDDELEPSFETFREMLAWGALLTHGIQRHPQRCVGVLKDRDGDVRARLDPVLHSLGFACPIAAGRWCGVYRGPHADMISKVSPAVEPRLHVFRIGATDSTTIRRILGEIVSETSLELKIDGWQPELA</sequence>
<proteinExistence type="predicted"/>
<keyword evidence="2" id="KW-1185">Reference proteome</keyword>
<dbReference type="Proteomes" id="UP001164459">
    <property type="component" value="Chromosome"/>
</dbReference>
<dbReference type="SUPFAM" id="SSF160631">
    <property type="entry name" value="SMI1/KNR4-like"/>
    <property type="match status" value="1"/>
</dbReference>
<organism evidence="1 2">
    <name type="scientific">Nannocystis punicea</name>
    <dbReference type="NCBI Taxonomy" id="2995304"/>
    <lineage>
        <taxon>Bacteria</taxon>
        <taxon>Pseudomonadati</taxon>
        <taxon>Myxococcota</taxon>
        <taxon>Polyangia</taxon>
        <taxon>Nannocystales</taxon>
        <taxon>Nannocystaceae</taxon>
        <taxon>Nannocystis</taxon>
    </lineage>
</organism>
<gene>
    <name evidence="1" type="ORF">O0S08_30325</name>
</gene>
<accession>A0ABY7GU60</accession>